<dbReference type="RefSeq" id="XP_056578451.1">
    <property type="nucleotide sequence ID" value="XM_056722201.1"/>
</dbReference>
<dbReference type="EMBL" id="JAPZBT010000002">
    <property type="protein sequence ID" value="KAJ5372465.1"/>
    <property type="molecule type" value="Genomic_DNA"/>
</dbReference>
<dbReference type="GeneID" id="81461384"/>
<dbReference type="OrthoDB" id="6105938at2759"/>
<sequence>MTVSLVARPLAVKVPWISISETRQRIRSDMAVSLVAALSSVKAPWISISETHQRMQLPTTAFGSQSALEQHIQYSRAHIAAPRTPLDMFFQSFTGFMYNQALPPSDSYTQLKRFRRWGDNDPEDKRAWKQYQSALELEVKMWFGAEDDLGAWHSLCRAIGIEPLPVTCGQAVKVGNYLESVISRVYAGLQLEDWKSVL</sequence>
<gene>
    <name evidence="1" type="ORF">N7517_004471</name>
</gene>
<protein>
    <submittedName>
        <fullName evidence="1">Uncharacterized protein</fullName>
    </submittedName>
</protein>
<comment type="caution">
    <text evidence="1">The sequence shown here is derived from an EMBL/GenBank/DDBJ whole genome shotgun (WGS) entry which is preliminary data.</text>
</comment>
<proteinExistence type="predicted"/>
<name>A0A9W9S6W6_9EURO</name>
<dbReference type="AlphaFoldDB" id="A0A9W9S6W6"/>
<dbReference type="Proteomes" id="UP001147752">
    <property type="component" value="Unassembled WGS sequence"/>
</dbReference>
<reference evidence="1" key="1">
    <citation type="submission" date="2022-12" db="EMBL/GenBank/DDBJ databases">
        <authorList>
            <person name="Petersen C."/>
        </authorList>
    </citation>
    <scope>NUCLEOTIDE SEQUENCE</scope>
    <source>
        <strain evidence="1">IBT 3081</strain>
    </source>
</reference>
<evidence type="ECO:0000313" key="2">
    <source>
        <dbReference type="Proteomes" id="UP001147752"/>
    </source>
</evidence>
<evidence type="ECO:0000313" key="1">
    <source>
        <dbReference type="EMBL" id="KAJ5372465.1"/>
    </source>
</evidence>
<accession>A0A9W9S6W6</accession>
<organism evidence="1 2">
    <name type="scientific">Penicillium concentricum</name>
    <dbReference type="NCBI Taxonomy" id="293559"/>
    <lineage>
        <taxon>Eukaryota</taxon>
        <taxon>Fungi</taxon>
        <taxon>Dikarya</taxon>
        <taxon>Ascomycota</taxon>
        <taxon>Pezizomycotina</taxon>
        <taxon>Eurotiomycetes</taxon>
        <taxon>Eurotiomycetidae</taxon>
        <taxon>Eurotiales</taxon>
        <taxon>Aspergillaceae</taxon>
        <taxon>Penicillium</taxon>
    </lineage>
</organism>
<reference evidence="1" key="2">
    <citation type="journal article" date="2023" name="IMA Fungus">
        <title>Comparative genomic study of the Penicillium genus elucidates a diverse pangenome and 15 lateral gene transfer events.</title>
        <authorList>
            <person name="Petersen C."/>
            <person name="Sorensen T."/>
            <person name="Nielsen M.R."/>
            <person name="Sondergaard T.E."/>
            <person name="Sorensen J.L."/>
            <person name="Fitzpatrick D.A."/>
            <person name="Frisvad J.C."/>
            <person name="Nielsen K.L."/>
        </authorList>
    </citation>
    <scope>NUCLEOTIDE SEQUENCE</scope>
    <source>
        <strain evidence="1">IBT 3081</strain>
    </source>
</reference>
<keyword evidence="2" id="KW-1185">Reference proteome</keyword>